<dbReference type="OrthoDB" id="3070764at2759"/>
<feature type="non-terminal residue" evidence="1">
    <location>
        <position position="55"/>
    </location>
</feature>
<gene>
    <name evidence="1" type="ORF">BDP27DRAFT_1179479</name>
</gene>
<dbReference type="Proteomes" id="UP000772434">
    <property type="component" value="Unassembled WGS sequence"/>
</dbReference>
<keyword evidence="2" id="KW-1185">Reference proteome</keyword>
<dbReference type="AlphaFoldDB" id="A0A9P5Q869"/>
<dbReference type="EMBL" id="JADNRY010000009">
    <property type="protein sequence ID" value="KAF9075460.1"/>
    <property type="molecule type" value="Genomic_DNA"/>
</dbReference>
<organism evidence="1 2">
    <name type="scientific">Rhodocollybia butyracea</name>
    <dbReference type="NCBI Taxonomy" id="206335"/>
    <lineage>
        <taxon>Eukaryota</taxon>
        <taxon>Fungi</taxon>
        <taxon>Dikarya</taxon>
        <taxon>Basidiomycota</taxon>
        <taxon>Agaricomycotina</taxon>
        <taxon>Agaricomycetes</taxon>
        <taxon>Agaricomycetidae</taxon>
        <taxon>Agaricales</taxon>
        <taxon>Marasmiineae</taxon>
        <taxon>Omphalotaceae</taxon>
        <taxon>Rhodocollybia</taxon>
    </lineage>
</organism>
<proteinExistence type="predicted"/>
<evidence type="ECO:0000313" key="2">
    <source>
        <dbReference type="Proteomes" id="UP000772434"/>
    </source>
</evidence>
<feature type="non-terminal residue" evidence="1">
    <location>
        <position position="1"/>
    </location>
</feature>
<name>A0A9P5Q869_9AGAR</name>
<protein>
    <submittedName>
        <fullName evidence="1">Uncharacterized protein</fullName>
    </submittedName>
</protein>
<evidence type="ECO:0000313" key="1">
    <source>
        <dbReference type="EMBL" id="KAF9075460.1"/>
    </source>
</evidence>
<accession>A0A9P5Q869</accession>
<comment type="caution">
    <text evidence="1">The sequence shown here is derived from an EMBL/GenBank/DDBJ whole genome shotgun (WGS) entry which is preliminary data.</text>
</comment>
<reference evidence="1" key="1">
    <citation type="submission" date="2020-11" db="EMBL/GenBank/DDBJ databases">
        <authorList>
            <consortium name="DOE Joint Genome Institute"/>
            <person name="Ahrendt S."/>
            <person name="Riley R."/>
            <person name="Andreopoulos W."/>
            <person name="Labutti K."/>
            <person name="Pangilinan J."/>
            <person name="Ruiz-Duenas F.J."/>
            <person name="Barrasa J.M."/>
            <person name="Sanchez-Garcia M."/>
            <person name="Camarero S."/>
            <person name="Miyauchi S."/>
            <person name="Serrano A."/>
            <person name="Linde D."/>
            <person name="Babiker R."/>
            <person name="Drula E."/>
            <person name="Ayuso-Fernandez I."/>
            <person name="Pacheco R."/>
            <person name="Padilla G."/>
            <person name="Ferreira P."/>
            <person name="Barriuso J."/>
            <person name="Kellner H."/>
            <person name="Castanera R."/>
            <person name="Alfaro M."/>
            <person name="Ramirez L."/>
            <person name="Pisabarro A.G."/>
            <person name="Kuo A."/>
            <person name="Tritt A."/>
            <person name="Lipzen A."/>
            <person name="He G."/>
            <person name="Yan M."/>
            <person name="Ng V."/>
            <person name="Cullen D."/>
            <person name="Martin F."/>
            <person name="Rosso M.-N."/>
            <person name="Henrissat B."/>
            <person name="Hibbett D."/>
            <person name="Martinez A.T."/>
            <person name="Grigoriev I.V."/>
        </authorList>
    </citation>
    <scope>NUCLEOTIDE SEQUENCE</scope>
    <source>
        <strain evidence="1">AH 40177</strain>
    </source>
</reference>
<sequence length="55" mass="6261">PAKERYPLWKPKPDEYLPEEYKRIGVRIGDVGILNDSGGFDYLFNGCLPADHPVN</sequence>